<evidence type="ECO:0000256" key="1">
    <source>
        <dbReference type="ARBA" id="ARBA00022441"/>
    </source>
</evidence>
<keyword evidence="1" id="KW-0880">Kelch repeat</keyword>
<dbReference type="InterPro" id="IPR015915">
    <property type="entry name" value="Kelch-typ_b-propeller"/>
</dbReference>
<dbReference type="Gene3D" id="2.120.10.80">
    <property type="entry name" value="Kelch-type beta propeller"/>
    <property type="match status" value="2"/>
</dbReference>
<keyword evidence="4" id="KW-1185">Reference proteome</keyword>
<comment type="caution">
    <text evidence="3">The sequence shown here is derived from an EMBL/GenBank/DDBJ whole genome shotgun (WGS) entry which is preliminary data.</text>
</comment>
<organism evidence="3 4">
    <name type="scientific">Durusdinium trenchii</name>
    <dbReference type="NCBI Taxonomy" id="1381693"/>
    <lineage>
        <taxon>Eukaryota</taxon>
        <taxon>Sar</taxon>
        <taxon>Alveolata</taxon>
        <taxon>Dinophyceae</taxon>
        <taxon>Suessiales</taxon>
        <taxon>Symbiodiniaceae</taxon>
        <taxon>Durusdinium</taxon>
    </lineage>
</organism>
<name>A0ABP0ICQ3_9DINO</name>
<gene>
    <name evidence="3" type="ORF">CCMP2556_LOCUS5751</name>
</gene>
<dbReference type="PANTHER" id="PTHR46093">
    <property type="entry name" value="ACYL-COA-BINDING DOMAIN-CONTAINING PROTEIN 5"/>
    <property type="match status" value="1"/>
</dbReference>
<protein>
    <submittedName>
        <fullName evidence="3">Uncharacterized protein</fullName>
    </submittedName>
</protein>
<sequence>MGRVKPKGSKTKEQDGPSRFDAWADISQSFQQPRWKMYELEFEKGRDEKVQVFGHYIVATGDEIWCIGGFRPCERAKISLLKLKLHSKCWDDLTPPDNAIAPAWRWGHSACVIGKQVVQKQVISSILLCGGFNKNCNHDDVWHFCPKEKVFTEPQASLQRLPFHGAYHSLAYDSFSEEAYIFGGQCCVGGPYVYSDRVLIAQMRRHRRGWQELRTSGVKPPARAQHAAVIVESGTMIIYGGANSSSTLHDVWTLDLRKAPPQWSEVRTSSQAPFVSRFFTPRDFEVVSSRPQMASHGSGVIVVGEGRGHCLSLWALQLGRWHSLPAAGAPTWAGNFAATFLGDTCSTTQNRGTRLLVFGGENCRGQCGGLPGGALHHGGLWTLDLILKPSNVLQRTLRCALQGSKTCLSEEAFEAVELGVKFPHVPTGMLDRAGHPGLLYGEFGGLADSRAE</sequence>
<dbReference type="PANTHER" id="PTHR46093:SF18">
    <property type="entry name" value="FIBRONECTIN TYPE-III DOMAIN-CONTAINING PROTEIN"/>
    <property type="match status" value="1"/>
</dbReference>
<keyword evidence="2" id="KW-0677">Repeat</keyword>
<proteinExistence type="predicted"/>
<dbReference type="Pfam" id="PF24681">
    <property type="entry name" value="Kelch_KLHDC2_KLHL20_DRC7"/>
    <property type="match status" value="1"/>
</dbReference>
<dbReference type="EMBL" id="CAXAMN010002447">
    <property type="protein sequence ID" value="CAK8999681.1"/>
    <property type="molecule type" value="Genomic_DNA"/>
</dbReference>
<evidence type="ECO:0000313" key="4">
    <source>
        <dbReference type="Proteomes" id="UP001642484"/>
    </source>
</evidence>
<dbReference type="SUPFAM" id="SSF117281">
    <property type="entry name" value="Kelch motif"/>
    <property type="match status" value="1"/>
</dbReference>
<evidence type="ECO:0000313" key="3">
    <source>
        <dbReference type="EMBL" id="CAK8999681.1"/>
    </source>
</evidence>
<dbReference type="Proteomes" id="UP001642484">
    <property type="component" value="Unassembled WGS sequence"/>
</dbReference>
<reference evidence="3 4" key="1">
    <citation type="submission" date="2024-02" db="EMBL/GenBank/DDBJ databases">
        <authorList>
            <person name="Chen Y."/>
            <person name="Shah S."/>
            <person name="Dougan E. K."/>
            <person name="Thang M."/>
            <person name="Chan C."/>
        </authorList>
    </citation>
    <scope>NUCLEOTIDE SEQUENCE [LARGE SCALE GENOMIC DNA]</scope>
</reference>
<accession>A0ABP0ICQ3</accession>
<evidence type="ECO:0000256" key="2">
    <source>
        <dbReference type="ARBA" id="ARBA00022737"/>
    </source>
</evidence>